<protein>
    <submittedName>
        <fullName evidence="2">Neutral ceramidase 2</fullName>
    </submittedName>
</protein>
<accession>A0AAW0KPT4</accession>
<proteinExistence type="predicted"/>
<name>A0AAW0KPT4_QUESU</name>
<sequence length="71" mass="7585">MAKGEKIMKGPSPPDLFKAQLSLLPDHSGDSPPPGTNFGDMKQDIIVPKNGTFTKGDKASATFNLECKPKI</sequence>
<keyword evidence="3" id="KW-1185">Reference proteome</keyword>
<dbReference type="Pfam" id="PF17048">
    <property type="entry name" value="Ceramidse_alk_C"/>
    <property type="match status" value="1"/>
</dbReference>
<organism evidence="2 3">
    <name type="scientific">Quercus suber</name>
    <name type="common">Cork oak</name>
    <dbReference type="NCBI Taxonomy" id="58331"/>
    <lineage>
        <taxon>Eukaryota</taxon>
        <taxon>Viridiplantae</taxon>
        <taxon>Streptophyta</taxon>
        <taxon>Embryophyta</taxon>
        <taxon>Tracheophyta</taxon>
        <taxon>Spermatophyta</taxon>
        <taxon>Magnoliopsida</taxon>
        <taxon>eudicotyledons</taxon>
        <taxon>Gunneridae</taxon>
        <taxon>Pentapetalae</taxon>
        <taxon>rosids</taxon>
        <taxon>fabids</taxon>
        <taxon>Fagales</taxon>
        <taxon>Fagaceae</taxon>
        <taxon>Quercus</taxon>
    </lineage>
</organism>
<dbReference type="EMBL" id="PKMF04000254">
    <property type="protein sequence ID" value="KAK7840750.1"/>
    <property type="molecule type" value="Genomic_DNA"/>
</dbReference>
<evidence type="ECO:0000313" key="2">
    <source>
        <dbReference type="EMBL" id="KAK7840750.1"/>
    </source>
</evidence>
<reference evidence="2 3" key="1">
    <citation type="journal article" date="2018" name="Sci. Data">
        <title>The draft genome sequence of cork oak.</title>
        <authorList>
            <person name="Ramos A.M."/>
            <person name="Usie A."/>
            <person name="Barbosa P."/>
            <person name="Barros P.M."/>
            <person name="Capote T."/>
            <person name="Chaves I."/>
            <person name="Simoes F."/>
            <person name="Abreu I."/>
            <person name="Carrasquinho I."/>
            <person name="Faro C."/>
            <person name="Guimaraes J.B."/>
            <person name="Mendonca D."/>
            <person name="Nobrega F."/>
            <person name="Rodrigues L."/>
            <person name="Saibo N.J.M."/>
            <person name="Varela M.C."/>
            <person name="Egas C."/>
            <person name="Matos J."/>
            <person name="Miguel C.M."/>
            <person name="Oliveira M.M."/>
            <person name="Ricardo C.P."/>
            <person name="Goncalves S."/>
        </authorList>
    </citation>
    <scope>NUCLEOTIDE SEQUENCE [LARGE SCALE GENOMIC DNA]</scope>
    <source>
        <strain evidence="3">cv. HL8</strain>
    </source>
</reference>
<dbReference type="AlphaFoldDB" id="A0AAW0KPT4"/>
<feature type="domain" description="Neutral/alkaline non-lysosomal ceramidase C-terminal" evidence="1">
    <location>
        <begin position="4"/>
        <end position="63"/>
    </location>
</feature>
<evidence type="ECO:0000313" key="3">
    <source>
        <dbReference type="Proteomes" id="UP000237347"/>
    </source>
</evidence>
<dbReference type="Proteomes" id="UP000237347">
    <property type="component" value="Unassembled WGS sequence"/>
</dbReference>
<evidence type="ECO:0000259" key="1">
    <source>
        <dbReference type="Pfam" id="PF17048"/>
    </source>
</evidence>
<gene>
    <name evidence="2" type="primary">NCER2_1</name>
    <name evidence="2" type="ORF">CFP56_016223</name>
</gene>
<comment type="caution">
    <text evidence="2">The sequence shown here is derived from an EMBL/GenBank/DDBJ whole genome shotgun (WGS) entry which is preliminary data.</text>
</comment>
<dbReference type="InterPro" id="IPR031331">
    <property type="entry name" value="NEUT/ALK_ceramidase_C"/>
</dbReference>